<dbReference type="EMBL" id="QPIE01000006">
    <property type="protein sequence ID" value="RCU42395.1"/>
    <property type="molecule type" value="Genomic_DNA"/>
</dbReference>
<dbReference type="AlphaFoldDB" id="A0A368MYJ9"/>
<accession>A0A368MYJ9</accession>
<name>A0A368MYJ9_9FLAO</name>
<evidence type="ECO:0000313" key="3">
    <source>
        <dbReference type="Proteomes" id="UP000252172"/>
    </source>
</evidence>
<evidence type="ECO:0000313" key="2">
    <source>
        <dbReference type="EMBL" id="RCU42395.1"/>
    </source>
</evidence>
<keyword evidence="1" id="KW-0472">Membrane</keyword>
<evidence type="ECO:0000256" key="1">
    <source>
        <dbReference type="SAM" id="Phobius"/>
    </source>
</evidence>
<gene>
    <name evidence="2" type="ORF">DQ356_08580</name>
</gene>
<reference evidence="2 3" key="1">
    <citation type="submission" date="2018-07" db="EMBL/GenBank/DDBJ databases">
        <title>Chryseobacterium lacus sp. nov., isolated from lake water.</title>
        <authorList>
            <person name="Li C.-M."/>
        </authorList>
    </citation>
    <scope>NUCLEOTIDE SEQUENCE [LARGE SCALE GENOMIC DNA]</scope>
    <source>
        <strain evidence="2 3">YLOS41</strain>
    </source>
</reference>
<dbReference type="Proteomes" id="UP000252172">
    <property type="component" value="Unassembled WGS sequence"/>
</dbReference>
<feature type="transmembrane region" description="Helical" evidence="1">
    <location>
        <begin position="123"/>
        <end position="148"/>
    </location>
</feature>
<protein>
    <recommendedName>
        <fullName evidence="4">DUF5362 domain-containing protein</fullName>
    </recommendedName>
</protein>
<evidence type="ECO:0008006" key="4">
    <source>
        <dbReference type="Google" id="ProtNLM"/>
    </source>
</evidence>
<feature type="transmembrane region" description="Helical" evidence="1">
    <location>
        <begin position="30"/>
        <end position="54"/>
    </location>
</feature>
<organism evidence="2 3">
    <name type="scientific">Chryseobacterium lacus</name>
    <dbReference type="NCBI Taxonomy" id="2058346"/>
    <lineage>
        <taxon>Bacteria</taxon>
        <taxon>Pseudomonadati</taxon>
        <taxon>Bacteroidota</taxon>
        <taxon>Flavobacteriia</taxon>
        <taxon>Flavobacteriales</taxon>
        <taxon>Weeksellaceae</taxon>
        <taxon>Chryseobacterium group</taxon>
        <taxon>Chryseobacterium</taxon>
    </lineage>
</organism>
<keyword evidence="1" id="KW-0812">Transmembrane</keyword>
<feature type="transmembrane region" description="Helical" evidence="1">
    <location>
        <begin position="66"/>
        <end position="86"/>
    </location>
</feature>
<comment type="caution">
    <text evidence="2">The sequence shown here is derived from an EMBL/GenBank/DDBJ whole genome shotgun (WGS) entry which is preliminary data.</text>
</comment>
<proteinExistence type="predicted"/>
<dbReference type="OrthoDB" id="1121797at2"/>
<keyword evidence="1" id="KW-1133">Transmembrane helix</keyword>
<sequence length="151" mass="16963">MKTNLSTENSLIINQNTYTILLEAARWSRLIAIFGFVSIGLMVVAGVVMGTIFTSMGVMGMQSLPLGISGSILTFFYLLMAALYYFPIKYLYDFSRKIKKALLESDQMLMNEAFLKLKAHYQYIGILILVMLCVYAFSLFVGLMGAVFNMV</sequence>
<keyword evidence="3" id="KW-1185">Reference proteome</keyword>
<dbReference type="RefSeq" id="WP_114304087.1">
    <property type="nucleotide sequence ID" value="NZ_QPIE01000006.1"/>
</dbReference>